<dbReference type="InterPro" id="IPR000286">
    <property type="entry name" value="HDACs"/>
</dbReference>
<dbReference type="CDD" id="cd11599">
    <property type="entry name" value="HDAC_classII_2"/>
    <property type="match status" value="1"/>
</dbReference>
<proteinExistence type="inferred from homology"/>
<dbReference type="PANTHER" id="PTHR10625">
    <property type="entry name" value="HISTONE DEACETYLASE HDAC1-RELATED"/>
    <property type="match status" value="1"/>
</dbReference>
<comment type="similarity">
    <text evidence="1">Belongs to the histone deacetylase family.</text>
</comment>
<dbReference type="PRINTS" id="PR01270">
    <property type="entry name" value="HDASUPER"/>
</dbReference>
<sequence>MLLLTHPACLRHDNGPHHPECPDRLRAVIQALEAQEFSGLVRAEAPEASREALLRVHTAAHVDRILSIRPAPGQRVHLDPDTAMNEYSAEAALRAAGAGVEAVDCVVRGEFPRAFCAIRPPGHHAEPEAPMGFCLFSNVAVAARHAQAAHGVQRVAVLDFDVHHGNGTQAAFWNEPTLMLASSHQAALYPGTGDASETGAGNILNVPLAAGTEGPAFRRAWERSILPEVARFAPGLIIISAGFDAHRADPLAGLRLVEDDFAWVTEAICEVANASCGGRVVSMLEGGYDLGALARSAAAHLRALIRA</sequence>
<dbReference type="InterPro" id="IPR023696">
    <property type="entry name" value="Ureohydrolase_dom_sf"/>
</dbReference>
<dbReference type="PANTHER" id="PTHR10625:SF10">
    <property type="entry name" value="HISTONE DEACETYLASE HDAC1"/>
    <property type="match status" value="1"/>
</dbReference>
<name>A0A1M6L2Y0_9PROT</name>
<dbReference type="InterPro" id="IPR023801">
    <property type="entry name" value="His_deacetylse_dom"/>
</dbReference>
<dbReference type="Proteomes" id="UP000184387">
    <property type="component" value="Unassembled WGS sequence"/>
</dbReference>
<dbReference type="InterPro" id="IPR037138">
    <property type="entry name" value="His_deacetylse_dom_sf"/>
</dbReference>
<dbReference type="OrthoDB" id="9808367at2"/>
<gene>
    <name evidence="3" type="ORF">SAMN02745194_03070</name>
</gene>
<dbReference type="GO" id="GO:0004407">
    <property type="term" value="F:histone deacetylase activity"/>
    <property type="evidence" value="ECO:0007669"/>
    <property type="project" value="TreeGrafter"/>
</dbReference>
<dbReference type="RefSeq" id="WP_073136224.1">
    <property type="nucleotide sequence ID" value="NZ_FQZF01000017.1"/>
</dbReference>
<evidence type="ECO:0000313" key="4">
    <source>
        <dbReference type="Proteomes" id="UP000184387"/>
    </source>
</evidence>
<evidence type="ECO:0000256" key="1">
    <source>
        <dbReference type="ARBA" id="ARBA00005947"/>
    </source>
</evidence>
<keyword evidence="4" id="KW-1185">Reference proteome</keyword>
<evidence type="ECO:0000313" key="3">
    <source>
        <dbReference type="EMBL" id="SHJ65484.1"/>
    </source>
</evidence>
<dbReference type="AlphaFoldDB" id="A0A1M6L2Y0"/>
<accession>A0A1M6L2Y0</accession>
<organism evidence="3 4">
    <name type="scientific">Muricoccus roseus</name>
    <dbReference type="NCBI Taxonomy" id="198092"/>
    <lineage>
        <taxon>Bacteria</taxon>
        <taxon>Pseudomonadati</taxon>
        <taxon>Pseudomonadota</taxon>
        <taxon>Alphaproteobacteria</taxon>
        <taxon>Acetobacterales</taxon>
        <taxon>Roseomonadaceae</taxon>
        <taxon>Muricoccus</taxon>
    </lineage>
</organism>
<dbReference type="Pfam" id="PF00850">
    <property type="entry name" value="Hist_deacetyl"/>
    <property type="match status" value="1"/>
</dbReference>
<dbReference type="EMBL" id="FQZF01000017">
    <property type="protein sequence ID" value="SHJ65484.1"/>
    <property type="molecule type" value="Genomic_DNA"/>
</dbReference>
<protein>
    <submittedName>
        <fullName evidence="3">Acetoin utilization deacetylase AcuC</fullName>
    </submittedName>
</protein>
<dbReference type="GO" id="GO:0040029">
    <property type="term" value="P:epigenetic regulation of gene expression"/>
    <property type="evidence" value="ECO:0007669"/>
    <property type="project" value="TreeGrafter"/>
</dbReference>
<reference evidence="3 4" key="1">
    <citation type="submission" date="2016-11" db="EMBL/GenBank/DDBJ databases">
        <authorList>
            <person name="Jaros S."/>
            <person name="Januszkiewicz K."/>
            <person name="Wedrychowicz H."/>
        </authorList>
    </citation>
    <scope>NUCLEOTIDE SEQUENCE [LARGE SCALE GENOMIC DNA]</scope>
    <source>
        <strain evidence="3 4">DSM 14916</strain>
    </source>
</reference>
<dbReference type="STRING" id="198092.SAMN02745194_03070"/>
<feature type="domain" description="Histone deacetylase" evidence="2">
    <location>
        <begin position="18"/>
        <end position="304"/>
    </location>
</feature>
<dbReference type="SUPFAM" id="SSF52768">
    <property type="entry name" value="Arginase/deacetylase"/>
    <property type="match status" value="1"/>
</dbReference>
<dbReference type="Gene3D" id="3.40.800.20">
    <property type="entry name" value="Histone deacetylase domain"/>
    <property type="match status" value="1"/>
</dbReference>
<evidence type="ECO:0000259" key="2">
    <source>
        <dbReference type="Pfam" id="PF00850"/>
    </source>
</evidence>